<protein>
    <submittedName>
        <fullName evidence="3">Uncharacterized protein</fullName>
    </submittedName>
</protein>
<dbReference type="AlphaFoldDB" id="A0A0G0GK32"/>
<keyword evidence="2" id="KW-0812">Transmembrane</keyword>
<comment type="caution">
    <text evidence="3">The sequence shown here is derived from an EMBL/GenBank/DDBJ whole genome shotgun (WGS) entry which is preliminary data.</text>
</comment>
<name>A0A0G0GK32_9BACT</name>
<feature type="region of interest" description="Disordered" evidence="1">
    <location>
        <begin position="37"/>
        <end position="73"/>
    </location>
</feature>
<evidence type="ECO:0000256" key="1">
    <source>
        <dbReference type="SAM" id="MobiDB-lite"/>
    </source>
</evidence>
<keyword evidence="2" id="KW-1133">Transmembrane helix</keyword>
<evidence type="ECO:0000256" key="2">
    <source>
        <dbReference type="SAM" id="Phobius"/>
    </source>
</evidence>
<dbReference type="EMBL" id="LBSV01000002">
    <property type="protein sequence ID" value="KKQ26505.1"/>
    <property type="molecule type" value="Genomic_DNA"/>
</dbReference>
<gene>
    <name evidence="3" type="ORF">US40_C0002G0039</name>
</gene>
<dbReference type="Proteomes" id="UP000034917">
    <property type="component" value="Unassembled WGS sequence"/>
</dbReference>
<proteinExistence type="predicted"/>
<keyword evidence="2" id="KW-0472">Membrane</keyword>
<accession>A0A0G0GK32</accession>
<sequence>MDERFREIAAYVGLTLSSLALLYFGFVKPLLKRSFTRSNGQREDINKNTTPLAAQSPLNTDHDFTPGGGFPRS</sequence>
<feature type="compositionally biased region" description="Polar residues" evidence="1">
    <location>
        <begin position="47"/>
        <end position="59"/>
    </location>
</feature>
<evidence type="ECO:0000313" key="3">
    <source>
        <dbReference type="EMBL" id="KKQ26505.1"/>
    </source>
</evidence>
<organism evidence="3 4">
    <name type="scientific">Candidatus Roizmanbacteria bacterium GW2011_GWC2_37_13</name>
    <dbReference type="NCBI Taxonomy" id="1618486"/>
    <lineage>
        <taxon>Bacteria</taxon>
        <taxon>Candidatus Roizmaniibacteriota</taxon>
    </lineage>
</organism>
<reference evidence="3 4" key="1">
    <citation type="journal article" date="2015" name="Nature">
        <title>rRNA introns, odd ribosomes, and small enigmatic genomes across a large radiation of phyla.</title>
        <authorList>
            <person name="Brown C.T."/>
            <person name="Hug L.A."/>
            <person name="Thomas B.C."/>
            <person name="Sharon I."/>
            <person name="Castelle C.J."/>
            <person name="Singh A."/>
            <person name="Wilkins M.J."/>
            <person name="Williams K.H."/>
            <person name="Banfield J.F."/>
        </authorList>
    </citation>
    <scope>NUCLEOTIDE SEQUENCE [LARGE SCALE GENOMIC DNA]</scope>
</reference>
<feature type="transmembrane region" description="Helical" evidence="2">
    <location>
        <begin position="12"/>
        <end position="31"/>
    </location>
</feature>
<evidence type="ECO:0000313" key="4">
    <source>
        <dbReference type="Proteomes" id="UP000034917"/>
    </source>
</evidence>